<keyword evidence="2" id="KW-1185">Reference proteome</keyword>
<comment type="caution">
    <text evidence="1">The sequence shown here is derived from an EMBL/GenBank/DDBJ whole genome shotgun (WGS) entry which is preliminary data.</text>
</comment>
<evidence type="ECO:0000313" key="2">
    <source>
        <dbReference type="Proteomes" id="UP000321574"/>
    </source>
</evidence>
<protein>
    <submittedName>
        <fullName evidence="1">DUF1850 domain-containing protein</fullName>
    </submittedName>
</protein>
<gene>
    <name evidence="1" type="ORF">FHP05_08045</name>
</gene>
<dbReference type="AlphaFoldDB" id="A0A5C8NV53"/>
<dbReference type="InterPro" id="IPR015001">
    <property type="entry name" value="DUF1850"/>
</dbReference>
<accession>A0A5C8NV53</accession>
<proteinExistence type="predicted"/>
<name>A0A5C8NV53_9BACI</name>
<reference evidence="1 2" key="1">
    <citation type="submission" date="2019-06" db="EMBL/GenBank/DDBJ databases">
        <title>Cerasibacillus sp. nov., isolated from maize field.</title>
        <authorList>
            <person name="Lin S.-Y."/>
            <person name="Tsai C.-F."/>
            <person name="Young C.-C."/>
        </authorList>
    </citation>
    <scope>NUCLEOTIDE SEQUENCE [LARGE SCALE GENOMIC DNA]</scope>
    <source>
        <strain evidence="1 2">CC-CFT480</strain>
    </source>
</reference>
<dbReference type="OrthoDB" id="4411648at2"/>
<evidence type="ECO:0000313" key="1">
    <source>
        <dbReference type="EMBL" id="TXL65079.1"/>
    </source>
</evidence>
<organism evidence="1 2">
    <name type="scientific">Cerasibacillus terrae</name>
    <dbReference type="NCBI Taxonomy" id="2498845"/>
    <lineage>
        <taxon>Bacteria</taxon>
        <taxon>Bacillati</taxon>
        <taxon>Bacillota</taxon>
        <taxon>Bacilli</taxon>
        <taxon>Bacillales</taxon>
        <taxon>Bacillaceae</taxon>
        <taxon>Cerasibacillus</taxon>
    </lineage>
</organism>
<dbReference type="EMBL" id="VDUW01000004">
    <property type="protein sequence ID" value="TXL65079.1"/>
    <property type="molecule type" value="Genomic_DNA"/>
</dbReference>
<sequence>MMGIGIFFTPLQSGILVSNQEGENLHFIPWNSTEFSIGWKHSVEQTPWEETFQIDENGQFRFVSSTYKSYGAGTPDVEGKVEFLPNGFIQVTEMERTLPCFSLFYVPTSNYYLKNTSKSIPLSTFVEPYTNVQLQYKKLKLYEWIIFKIKSFIKGGAVE</sequence>
<dbReference type="Pfam" id="PF08905">
    <property type="entry name" value="DUF1850"/>
    <property type="match status" value="1"/>
</dbReference>
<dbReference type="Proteomes" id="UP000321574">
    <property type="component" value="Unassembled WGS sequence"/>
</dbReference>